<sequence length="179" mass="19861">MTPDPVSPDRLDFWSFVDYAVGEARRELPGIDTDAMRLVLTLHRVTGMVVYDLESTVHRPSGWTWPGFRVLFVLWLAGDVEAKTAAELSGMSRASVSALLKTLEKDGLVTRRPAEHDRRAVRLSLTPTGRTAITEAFGEHNARESSWASALSPEERTTLVALLNKLMTGPTSTRAKRRT</sequence>
<dbReference type="InterPro" id="IPR023187">
    <property type="entry name" value="Tscrpt_reg_MarR-type_CS"/>
</dbReference>
<dbReference type="RefSeq" id="WP_378529197.1">
    <property type="nucleotide sequence ID" value="NZ_JBHSBH010000001.1"/>
</dbReference>
<comment type="caution">
    <text evidence="5">The sequence shown here is derived from an EMBL/GenBank/DDBJ whole genome shotgun (WGS) entry which is preliminary data.</text>
</comment>
<dbReference type="PROSITE" id="PS50995">
    <property type="entry name" value="HTH_MARR_2"/>
    <property type="match status" value="1"/>
</dbReference>
<evidence type="ECO:0000313" key="5">
    <source>
        <dbReference type="EMBL" id="MFC3994321.1"/>
    </source>
</evidence>
<dbReference type="Proteomes" id="UP001595847">
    <property type="component" value="Unassembled WGS sequence"/>
</dbReference>
<dbReference type="InterPro" id="IPR039422">
    <property type="entry name" value="MarR/SlyA-like"/>
</dbReference>
<dbReference type="EMBL" id="JBHSBH010000001">
    <property type="protein sequence ID" value="MFC3994321.1"/>
    <property type="molecule type" value="Genomic_DNA"/>
</dbReference>
<keyword evidence="6" id="KW-1185">Reference proteome</keyword>
<dbReference type="InterPro" id="IPR036388">
    <property type="entry name" value="WH-like_DNA-bd_sf"/>
</dbReference>
<name>A0ABV8FI19_9ACTN</name>
<dbReference type="InterPro" id="IPR000835">
    <property type="entry name" value="HTH_MarR-typ"/>
</dbReference>
<dbReference type="Gene3D" id="1.10.10.10">
    <property type="entry name" value="Winged helix-like DNA-binding domain superfamily/Winged helix DNA-binding domain"/>
    <property type="match status" value="1"/>
</dbReference>
<dbReference type="PANTHER" id="PTHR33164">
    <property type="entry name" value="TRANSCRIPTIONAL REGULATOR, MARR FAMILY"/>
    <property type="match status" value="1"/>
</dbReference>
<dbReference type="SUPFAM" id="SSF46785">
    <property type="entry name" value="Winged helix' DNA-binding domain"/>
    <property type="match status" value="1"/>
</dbReference>
<keyword evidence="2" id="KW-0238">DNA-binding</keyword>
<dbReference type="PANTHER" id="PTHR33164:SF43">
    <property type="entry name" value="HTH-TYPE TRANSCRIPTIONAL REPRESSOR YETL"/>
    <property type="match status" value="1"/>
</dbReference>
<evidence type="ECO:0000256" key="3">
    <source>
        <dbReference type="ARBA" id="ARBA00023163"/>
    </source>
</evidence>
<keyword evidence="1" id="KW-0805">Transcription regulation</keyword>
<evidence type="ECO:0000313" key="6">
    <source>
        <dbReference type="Proteomes" id="UP001595847"/>
    </source>
</evidence>
<keyword evidence="3" id="KW-0804">Transcription</keyword>
<organism evidence="5 6">
    <name type="scientific">Nocardiopsis sediminis</name>
    <dbReference type="NCBI Taxonomy" id="1778267"/>
    <lineage>
        <taxon>Bacteria</taxon>
        <taxon>Bacillati</taxon>
        <taxon>Actinomycetota</taxon>
        <taxon>Actinomycetes</taxon>
        <taxon>Streptosporangiales</taxon>
        <taxon>Nocardiopsidaceae</taxon>
        <taxon>Nocardiopsis</taxon>
    </lineage>
</organism>
<protein>
    <submittedName>
        <fullName evidence="5">MarR family winged helix-turn-helix transcriptional regulator</fullName>
    </submittedName>
</protein>
<evidence type="ECO:0000259" key="4">
    <source>
        <dbReference type="PROSITE" id="PS50995"/>
    </source>
</evidence>
<dbReference type="SMART" id="SM00347">
    <property type="entry name" value="HTH_MARR"/>
    <property type="match status" value="1"/>
</dbReference>
<dbReference type="PRINTS" id="PR00598">
    <property type="entry name" value="HTHMARR"/>
</dbReference>
<reference evidence="6" key="1">
    <citation type="journal article" date="2019" name="Int. J. Syst. Evol. Microbiol.">
        <title>The Global Catalogue of Microorganisms (GCM) 10K type strain sequencing project: providing services to taxonomists for standard genome sequencing and annotation.</title>
        <authorList>
            <consortium name="The Broad Institute Genomics Platform"/>
            <consortium name="The Broad Institute Genome Sequencing Center for Infectious Disease"/>
            <person name="Wu L."/>
            <person name="Ma J."/>
        </authorList>
    </citation>
    <scope>NUCLEOTIDE SEQUENCE [LARGE SCALE GENOMIC DNA]</scope>
    <source>
        <strain evidence="6">TBRC 1826</strain>
    </source>
</reference>
<feature type="domain" description="HTH marR-type" evidence="4">
    <location>
        <begin position="35"/>
        <end position="168"/>
    </location>
</feature>
<dbReference type="PROSITE" id="PS01117">
    <property type="entry name" value="HTH_MARR_1"/>
    <property type="match status" value="1"/>
</dbReference>
<proteinExistence type="predicted"/>
<dbReference type="Pfam" id="PF01047">
    <property type="entry name" value="MarR"/>
    <property type="match status" value="1"/>
</dbReference>
<accession>A0ABV8FI19</accession>
<gene>
    <name evidence="5" type="ORF">ACFOVU_00220</name>
</gene>
<dbReference type="InterPro" id="IPR036390">
    <property type="entry name" value="WH_DNA-bd_sf"/>
</dbReference>
<evidence type="ECO:0000256" key="1">
    <source>
        <dbReference type="ARBA" id="ARBA00023015"/>
    </source>
</evidence>
<evidence type="ECO:0000256" key="2">
    <source>
        <dbReference type="ARBA" id="ARBA00023125"/>
    </source>
</evidence>